<dbReference type="OrthoDB" id="7363968at2"/>
<dbReference type="KEGG" id="yti:FNA67_09490"/>
<reference evidence="1 2" key="1">
    <citation type="journal article" date="2015" name="Int. J. Syst. Evol. Microbiol.">
        <title>Youhaiella tibetensis gen. nov., sp. nov., isolated from subsurface sediment.</title>
        <authorList>
            <person name="Wang Y.X."/>
            <person name="Huang F.Q."/>
            <person name="Nogi Y."/>
            <person name="Pang S.J."/>
            <person name="Wang P.K."/>
            <person name="Lv J."/>
        </authorList>
    </citation>
    <scope>NUCLEOTIDE SEQUENCE [LARGE SCALE GENOMIC DNA]</scope>
    <source>
        <strain evidence="2">fig4</strain>
    </source>
</reference>
<protein>
    <submittedName>
        <fullName evidence="1">XRE family transcriptional regulator</fullName>
    </submittedName>
</protein>
<dbReference type="Gene3D" id="2.10.109.10">
    <property type="entry name" value="Umud Fragment, subunit A"/>
    <property type="match status" value="1"/>
</dbReference>
<dbReference type="SUPFAM" id="SSF47413">
    <property type="entry name" value="lambda repressor-like DNA-binding domains"/>
    <property type="match status" value="1"/>
</dbReference>
<organism evidence="1 2">
    <name type="scientific">Paradevosia tibetensis</name>
    <dbReference type="NCBI Taxonomy" id="1447062"/>
    <lineage>
        <taxon>Bacteria</taxon>
        <taxon>Pseudomonadati</taxon>
        <taxon>Pseudomonadota</taxon>
        <taxon>Alphaproteobacteria</taxon>
        <taxon>Hyphomicrobiales</taxon>
        <taxon>Devosiaceae</taxon>
        <taxon>Paradevosia</taxon>
    </lineage>
</organism>
<dbReference type="SUPFAM" id="SSF51306">
    <property type="entry name" value="LexA/Signal peptidase"/>
    <property type="match status" value="1"/>
</dbReference>
<dbReference type="Proteomes" id="UP000321062">
    <property type="component" value="Chromosome"/>
</dbReference>
<keyword evidence="2" id="KW-1185">Reference proteome</keyword>
<dbReference type="EMBL" id="CP041690">
    <property type="protein sequence ID" value="QEE20393.1"/>
    <property type="molecule type" value="Genomic_DNA"/>
</dbReference>
<dbReference type="RefSeq" id="WP_147655866.1">
    <property type="nucleotide sequence ID" value="NZ_BMFM01000001.1"/>
</dbReference>
<dbReference type="InterPro" id="IPR036286">
    <property type="entry name" value="LexA/Signal_pep-like_sf"/>
</dbReference>
<dbReference type="InterPro" id="IPR001387">
    <property type="entry name" value="Cro/C1-type_HTH"/>
</dbReference>
<dbReference type="InterPro" id="IPR010982">
    <property type="entry name" value="Lambda_DNA-bd_dom_sf"/>
</dbReference>
<dbReference type="Gene3D" id="1.10.260.40">
    <property type="entry name" value="lambda repressor-like DNA-binding domains"/>
    <property type="match status" value="1"/>
</dbReference>
<gene>
    <name evidence="1" type="ORF">FNA67_09490</name>
</gene>
<dbReference type="CDD" id="cd00093">
    <property type="entry name" value="HTH_XRE"/>
    <property type="match status" value="1"/>
</dbReference>
<evidence type="ECO:0000313" key="1">
    <source>
        <dbReference type="EMBL" id="QEE20393.1"/>
    </source>
</evidence>
<name>A0A5B9DMR2_9HYPH</name>
<sequence>MIYGKLIAMSDLSDRLIKARIHAGFLTAQEAVDALGVKYPTYAGHENGTSGFKAPTGEVYARKFKVNFDWLMTGRGPMVPDGERTVPIVGYAGAGPDGSVLYAEGDGNFGETIAPIDAPDTTEALEVKGNSMHGLANDGWLLFYDDKTAPAAEHMGEPCVCWLSDGRILVKIPQPTRDPGLFHLESVNAPTMRDVPVDAMALITDIKTRAAAKRYIRRHPNIPIADIVVSR</sequence>
<accession>A0A5B9DMR2</accession>
<evidence type="ECO:0000313" key="2">
    <source>
        <dbReference type="Proteomes" id="UP000321062"/>
    </source>
</evidence>
<dbReference type="GO" id="GO:0003677">
    <property type="term" value="F:DNA binding"/>
    <property type="evidence" value="ECO:0007669"/>
    <property type="project" value="InterPro"/>
</dbReference>
<dbReference type="AlphaFoldDB" id="A0A5B9DMR2"/>
<proteinExistence type="predicted"/>